<comment type="caution">
    <text evidence="1">The sequence shown here is derived from an EMBL/GenBank/DDBJ whole genome shotgun (WGS) entry which is preliminary data.</text>
</comment>
<dbReference type="Proteomes" id="UP000289886">
    <property type="component" value="Unassembled WGS sequence"/>
</dbReference>
<dbReference type="AlphaFoldDB" id="A0A444U082"/>
<reference evidence="1 2" key="1">
    <citation type="submission" date="2019-01" db="EMBL/GenBank/DDBJ databases">
        <title>Draft Genome and Complete Hox-Cluster Characterization of the Sterlet Sturgeon (Acipenser ruthenus).</title>
        <authorList>
            <person name="Wei Q."/>
        </authorList>
    </citation>
    <scope>NUCLEOTIDE SEQUENCE [LARGE SCALE GENOMIC DNA]</scope>
    <source>
        <strain evidence="1">WHYD16114868_AA</strain>
        <tissue evidence="1">Blood</tissue>
    </source>
</reference>
<proteinExistence type="predicted"/>
<sequence>MVASMLAVVWDTPVVVLAAVRALDPPDIRTLNSLDGQTLDPLDADLRTLDRLHVQLVFAMFHSAAVVLVAELY</sequence>
<protein>
    <submittedName>
        <fullName evidence="1">Uncharacterized protein</fullName>
    </submittedName>
</protein>
<dbReference type="EMBL" id="SCEB01215617">
    <property type="protein sequence ID" value="RXM28562.1"/>
    <property type="molecule type" value="Genomic_DNA"/>
</dbReference>
<evidence type="ECO:0000313" key="1">
    <source>
        <dbReference type="EMBL" id="RXM28562.1"/>
    </source>
</evidence>
<organism evidence="1 2">
    <name type="scientific">Acipenser ruthenus</name>
    <name type="common">Sterlet sturgeon</name>
    <dbReference type="NCBI Taxonomy" id="7906"/>
    <lineage>
        <taxon>Eukaryota</taxon>
        <taxon>Metazoa</taxon>
        <taxon>Chordata</taxon>
        <taxon>Craniata</taxon>
        <taxon>Vertebrata</taxon>
        <taxon>Euteleostomi</taxon>
        <taxon>Actinopterygii</taxon>
        <taxon>Chondrostei</taxon>
        <taxon>Acipenseriformes</taxon>
        <taxon>Acipenseridae</taxon>
        <taxon>Acipenser</taxon>
    </lineage>
</organism>
<evidence type="ECO:0000313" key="2">
    <source>
        <dbReference type="Proteomes" id="UP000289886"/>
    </source>
</evidence>
<accession>A0A444U082</accession>
<name>A0A444U082_ACIRT</name>
<gene>
    <name evidence="1" type="ORF">EOD39_9610</name>
</gene>
<keyword evidence="2" id="KW-1185">Reference proteome</keyword>